<feature type="transmembrane region" description="Helical" evidence="1">
    <location>
        <begin position="39"/>
        <end position="61"/>
    </location>
</feature>
<proteinExistence type="predicted"/>
<accession>A0A411HKZ0</accession>
<keyword evidence="1" id="KW-0472">Membrane</keyword>
<organism evidence="2 3">
    <name type="scientific">Pseudolysobacter antarcticus</name>
    <dbReference type="NCBI Taxonomy" id="2511995"/>
    <lineage>
        <taxon>Bacteria</taxon>
        <taxon>Pseudomonadati</taxon>
        <taxon>Pseudomonadota</taxon>
        <taxon>Gammaproteobacteria</taxon>
        <taxon>Lysobacterales</taxon>
        <taxon>Rhodanobacteraceae</taxon>
        <taxon>Pseudolysobacter</taxon>
    </lineage>
</organism>
<feature type="transmembrane region" description="Helical" evidence="1">
    <location>
        <begin position="67"/>
        <end position="85"/>
    </location>
</feature>
<feature type="transmembrane region" description="Helical" evidence="1">
    <location>
        <begin position="6"/>
        <end position="27"/>
    </location>
</feature>
<dbReference type="InterPro" id="IPR017581">
    <property type="entry name" value="AtpR-like"/>
</dbReference>
<reference evidence="2 3" key="1">
    <citation type="submission" date="2019-01" db="EMBL/GenBank/DDBJ databases">
        <title>Pseudolysobacter antarctica gen. nov., sp. nov., isolated from Fildes Peninsula, Antarctica.</title>
        <authorList>
            <person name="Wei Z."/>
            <person name="Peng F."/>
        </authorList>
    </citation>
    <scope>NUCLEOTIDE SEQUENCE [LARGE SCALE GENOMIC DNA]</scope>
    <source>
        <strain evidence="2 3">AQ6-296</strain>
    </source>
</reference>
<keyword evidence="1" id="KW-0812">Transmembrane</keyword>
<keyword evidence="3" id="KW-1185">Reference proteome</keyword>
<evidence type="ECO:0000256" key="1">
    <source>
        <dbReference type="SAM" id="Phobius"/>
    </source>
</evidence>
<sequence>MSDLLTWALVWSAGVALGAIFFGGLWWTVRRGVLSEHPAVWFLVSVMLRTSLVLGGFYVVADGQWPRLLLCLLGFVMAREGLTWLTRYSMRNLPRTTAENDHAA</sequence>
<dbReference type="RefSeq" id="WP_129833890.1">
    <property type="nucleotide sequence ID" value="NZ_CP035704.1"/>
</dbReference>
<evidence type="ECO:0000313" key="3">
    <source>
        <dbReference type="Proteomes" id="UP000291562"/>
    </source>
</evidence>
<name>A0A411HKZ0_9GAMM</name>
<dbReference type="Proteomes" id="UP000291562">
    <property type="component" value="Chromosome"/>
</dbReference>
<dbReference type="EMBL" id="CP035704">
    <property type="protein sequence ID" value="QBB71158.1"/>
    <property type="molecule type" value="Genomic_DNA"/>
</dbReference>
<dbReference type="AlphaFoldDB" id="A0A411HKZ0"/>
<dbReference type="KEGG" id="xbc:ELE36_12800"/>
<gene>
    <name evidence="2" type="ORF">ELE36_12800</name>
</gene>
<protein>
    <submittedName>
        <fullName evidence="2">ATP synthase subunit I</fullName>
    </submittedName>
</protein>
<keyword evidence="1" id="KW-1133">Transmembrane helix</keyword>
<dbReference type="Pfam" id="PF12966">
    <property type="entry name" value="AtpR"/>
    <property type="match status" value="1"/>
</dbReference>
<dbReference type="OrthoDB" id="467414at2"/>
<evidence type="ECO:0000313" key="2">
    <source>
        <dbReference type="EMBL" id="QBB71158.1"/>
    </source>
</evidence>
<dbReference type="NCBIfam" id="TIGR03165">
    <property type="entry name" value="F1F0_chp_2"/>
    <property type="match status" value="1"/>
</dbReference>